<gene>
    <name evidence="1" type="ORF">ICL16_17590</name>
</gene>
<comment type="caution">
    <text evidence="1">The sequence shown here is derived from an EMBL/GenBank/DDBJ whole genome shotgun (WGS) entry which is preliminary data.</text>
</comment>
<dbReference type="Proteomes" id="UP000629098">
    <property type="component" value="Unassembled WGS sequence"/>
</dbReference>
<evidence type="ECO:0000313" key="2">
    <source>
        <dbReference type="Proteomes" id="UP000629098"/>
    </source>
</evidence>
<dbReference type="AlphaFoldDB" id="A0A8J7CER1"/>
<protein>
    <submittedName>
        <fullName evidence="1">Uncharacterized protein</fullName>
    </submittedName>
</protein>
<name>A0A8J7CER1_9CYAN</name>
<reference evidence="1" key="1">
    <citation type="submission" date="2020-09" db="EMBL/GenBank/DDBJ databases">
        <title>Iningainema tapete sp. nov. (Scytonemataceae, Cyanobacteria) from greenhouses in central Florida (USA) produces two types of nodularin with biosynthetic potential for microcystin-LR and anabaenopeptins.</title>
        <authorList>
            <person name="Berthold D.E."/>
            <person name="Lefler F.W."/>
            <person name="Huang I.-S."/>
            <person name="Abdulla H."/>
            <person name="Zimba P.V."/>
            <person name="Laughinghouse H.D. IV."/>
        </authorList>
    </citation>
    <scope>NUCLEOTIDE SEQUENCE</scope>
    <source>
        <strain evidence="1">BLCCT55</strain>
    </source>
</reference>
<proteinExistence type="predicted"/>
<evidence type="ECO:0000313" key="1">
    <source>
        <dbReference type="EMBL" id="MBD2773835.1"/>
    </source>
</evidence>
<dbReference type="EMBL" id="JACXAE010000060">
    <property type="protein sequence ID" value="MBD2773835.1"/>
    <property type="molecule type" value="Genomic_DNA"/>
</dbReference>
<sequence length="169" mass="19425">MEINELMMLTDQDIDYRSLSENTLKELALGDELFIATSALGELSRRKISITALIAWEILSKSRGDRYLQASALEILFNLNREQAMDYISKQAQHSNPYILNTILELMIENESEFKSERALSIVRIVGERLQEFDESAEYPSMFLRDSFLKLYGYVKNIQAVDAIATPFN</sequence>
<dbReference type="RefSeq" id="WP_190830083.1">
    <property type="nucleotide sequence ID" value="NZ_CAWPPI010000060.1"/>
</dbReference>
<accession>A0A8J7CER1</accession>
<organism evidence="1 2">
    <name type="scientific">Iningainema tapete BLCC-T55</name>
    <dbReference type="NCBI Taxonomy" id="2748662"/>
    <lineage>
        <taxon>Bacteria</taxon>
        <taxon>Bacillati</taxon>
        <taxon>Cyanobacteriota</taxon>
        <taxon>Cyanophyceae</taxon>
        <taxon>Nostocales</taxon>
        <taxon>Scytonemataceae</taxon>
        <taxon>Iningainema tapete</taxon>
    </lineage>
</organism>
<keyword evidence="2" id="KW-1185">Reference proteome</keyword>